<comment type="caution">
    <text evidence="1">The sequence shown here is derived from an EMBL/GenBank/DDBJ whole genome shotgun (WGS) entry which is preliminary data.</text>
</comment>
<dbReference type="EMBL" id="BSXS01001974">
    <property type="protein sequence ID" value="GME77800.1"/>
    <property type="molecule type" value="Genomic_DNA"/>
</dbReference>
<organism evidence="1 2">
    <name type="scientific">Ambrosiozyma monospora</name>
    <name type="common">Yeast</name>
    <name type="synonym">Endomycopsis monosporus</name>
    <dbReference type="NCBI Taxonomy" id="43982"/>
    <lineage>
        <taxon>Eukaryota</taxon>
        <taxon>Fungi</taxon>
        <taxon>Dikarya</taxon>
        <taxon>Ascomycota</taxon>
        <taxon>Saccharomycotina</taxon>
        <taxon>Pichiomycetes</taxon>
        <taxon>Pichiales</taxon>
        <taxon>Pichiaceae</taxon>
        <taxon>Ambrosiozyma</taxon>
    </lineage>
</organism>
<gene>
    <name evidence="1" type="ORF">Amon02_000317700</name>
</gene>
<accession>A0ACB5T051</accession>
<evidence type="ECO:0000313" key="2">
    <source>
        <dbReference type="Proteomes" id="UP001165064"/>
    </source>
</evidence>
<dbReference type="Proteomes" id="UP001165064">
    <property type="component" value="Unassembled WGS sequence"/>
</dbReference>
<reference evidence="1" key="1">
    <citation type="submission" date="2023-04" db="EMBL/GenBank/DDBJ databases">
        <title>Ambrosiozyma monospora NBRC 10751.</title>
        <authorList>
            <person name="Ichikawa N."/>
            <person name="Sato H."/>
            <person name="Tonouchi N."/>
        </authorList>
    </citation>
    <scope>NUCLEOTIDE SEQUENCE</scope>
    <source>
        <strain evidence="1">NBRC 10751</strain>
    </source>
</reference>
<keyword evidence="2" id="KW-1185">Reference proteome</keyword>
<name>A0ACB5T051_AMBMO</name>
<protein>
    <submittedName>
        <fullName evidence="1">Unnamed protein product</fullName>
    </submittedName>
</protein>
<proteinExistence type="predicted"/>
<evidence type="ECO:0000313" key="1">
    <source>
        <dbReference type="EMBL" id="GME77800.1"/>
    </source>
</evidence>
<sequence>MLAARSLTKAPLARTLTAIPSKQLVTMFARSFTNTPNGSSPYQLNYFNKSRLPTNTIIRFVPQQTAWIVERMGKFNRILEPGLAILAPVIDKIQYVQSLKEVAIEVPSQNAITFDNVTLEMDGVLYYKVVDAYKASYGVEDAQYAIIQLAQTTMRSEIGQMSLDLVLRERTALNTNISTSINEAAKDWGIEVLRYEIRDIRPPVNVVNSMNQVVEKERQKRANILESEGLKISEINISEAHKQTEILKSEAEMSKRVNLAKGQAEAILMKAKADAESIKLVADAIKKNEGGKDAVSLQIAEGYVNAFSKLAKETNTVILPASLDNLPKMITSGMNIYNSISPETLNNAKEVAKGSS</sequence>